<dbReference type="Proteomes" id="UP001344447">
    <property type="component" value="Unassembled WGS sequence"/>
</dbReference>
<keyword evidence="4" id="KW-1185">Reference proteome</keyword>
<dbReference type="Gene3D" id="3.40.140.10">
    <property type="entry name" value="Cytidine Deaminase, domain 2"/>
    <property type="match status" value="1"/>
</dbReference>
<gene>
    <name evidence="3" type="ORF">RB653_008348</name>
</gene>
<dbReference type="EMBL" id="JAVFKY010000003">
    <property type="protein sequence ID" value="KAK5578675.1"/>
    <property type="molecule type" value="Genomic_DNA"/>
</dbReference>
<dbReference type="PANTHER" id="PTHR11079:SF201">
    <property type="entry name" value="CMP_DCMP DEAMINASE, ZINC-BINDING DOMAIN-CONTAINING PROTEIN"/>
    <property type="match status" value="1"/>
</dbReference>
<evidence type="ECO:0000256" key="1">
    <source>
        <dbReference type="SAM" id="SignalP"/>
    </source>
</evidence>
<comment type="caution">
    <text evidence="3">The sequence shown here is derived from an EMBL/GenBank/DDBJ whole genome shotgun (WGS) entry which is preliminary data.</text>
</comment>
<reference evidence="3 4" key="1">
    <citation type="submission" date="2023-11" db="EMBL/GenBank/DDBJ databases">
        <title>Dfirmibasis_genome.</title>
        <authorList>
            <person name="Edelbroek B."/>
            <person name="Kjellin J."/>
            <person name="Jerlstrom-Hultqvist J."/>
            <person name="Soderbom F."/>
        </authorList>
    </citation>
    <scope>NUCLEOTIDE SEQUENCE [LARGE SCALE GENOMIC DNA]</scope>
    <source>
        <strain evidence="3 4">TNS-C-14</strain>
    </source>
</reference>
<evidence type="ECO:0000259" key="2">
    <source>
        <dbReference type="PROSITE" id="PS51747"/>
    </source>
</evidence>
<dbReference type="CDD" id="cd01285">
    <property type="entry name" value="nucleoside_deaminase"/>
    <property type="match status" value="1"/>
</dbReference>
<feature type="chain" id="PRO_5042847238" description="CMP/dCMP-type deaminase domain-containing protein" evidence="1">
    <location>
        <begin position="21"/>
        <end position="252"/>
    </location>
</feature>
<dbReference type="InterPro" id="IPR016193">
    <property type="entry name" value="Cytidine_deaminase-like"/>
</dbReference>
<dbReference type="Pfam" id="PF00383">
    <property type="entry name" value="dCMP_cyt_deam_1"/>
    <property type="match status" value="1"/>
</dbReference>
<feature type="signal peptide" evidence="1">
    <location>
        <begin position="1"/>
        <end position="20"/>
    </location>
</feature>
<proteinExistence type="predicted"/>
<protein>
    <recommendedName>
        <fullName evidence="2">CMP/dCMP-type deaminase domain-containing protein</fullName>
    </recommendedName>
</protein>
<dbReference type="SUPFAM" id="SSF53927">
    <property type="entry name" value="Cytidine deaminase-like"/>
    <property type="match status" value="1"/>
</dbReference>
<dbReference type="AlphaFoldDB" id="A0AAN7YZP5"/>
<evidence type="ECO:0000313" key="4">
    <source>
        <dbReference type="Proteomes" id="UP001344447"/>
    </source>
</evidence>
<dbReference type="InterPro" id="IPR002125">
    <property type="entry name" value="CMP_dCMP_dom"/>
</dbReference>
<name>A0AAN7YZP5_9MYCE</name>
<dbReference type="GO" id="GO:0002100">
    <property type="term" value="P:tRNA wobble adenosine to inosine editing"/>
    <property type="evidence" value="ECO:0007669"/>
    <property type="project" value="TreeGrafter"/>
</dbReference>
<feature type="domain" description="CMP/dCMP-type deaminase" evidence="2">
    <location>
        <begin position="45"/>
        <end position="160"/>
    </location>
</feature>
<organism evidence="3 4">
    <name type="scientific">Dictyostelium firmibasis</name>
    <dbReference type="NCBI Taxonomy" id="79012"/>
    <lineage>
        <taxon>Eukaryota</taxon>
        <taxon>Amoebozoa</taxon>
        <taxon>Evosea</taxon>
        <taxon>Eumycetozoa</taxon>
        <taxon>Dictyostelia</taxon>
        <taxon>Dictyosteliales</taxon>
        <taxon>Dictyosteliaceae</taxon>
        <taxon>Dictyostelium</taxon>
    </lineage>
</organism>
<dbReference type="PANTHER" id="PTHR11079">
    <property type="entry name" value="CYTOSINE DEAMINASE FAMILY MEMBER"/>
    <property type="match status" value="1"/>
</dbReference>
<sequence>MHKYLFLFFVALCLISKVLSCDNGMNPYYSTPKQVPVPLSNVTGDELAYHQKYMQAVIDFAKAQQPKALFAASIVHKNGTQIVIGMNMGRAMNDGTQHAEIVVIQKANALYGINNFTDYTLYTTGESCLMCQGAILYSGFSKVVYGTSIKTLYCDKCMSQVPIDSTFLTAYGYGLADGWVRPTIIGGVLSNITDNEVFRNYCPNGTVSIFKIHPLCVVPTNSTNSTSSSDSAASSLTFSVFTLLVFISYLFI</sequence>
<dbReference type="GO" id="GO:0052717">
    <property type="term" value="F:tRNA-specific adenosine-34 deaminase activity"/>
    <property type="evidence" value="ECO:0007669"/>
    <property type="project" value="TreeGrafter"/>
</dbReference>
<accession>A0AAN7YZP5</accession>
<dbReference type="PROSITE" id="PS51747">
    <property type="entry name" value="CYT_DCMP_DEAMINASES_2"/>
    <property type="match status" value="1"/>
</dbReference>
<evidence type="ECO:0000313" key="3">
    <source>
        <dbReference type="EMBL" id="KAK5578675.1"/>
    </source>
</evidence>
<keyword evidence="1" id="KW-0732">Signal</keyword>